<dbReference type="Proteomes" id="UP001328107">
    <property type="component" value="Unassembled WGS sequence"/>
</dbReference>
<dbReference type="AlphaFoldDB" id="A0AAN5D2K9"/>
<sequence length="229" mass="26084">RREKRENESDQMSDRERLIPSAPSTSGPRTVKVVMMGDSCAGKSAILERFISNTFEETSTSTIGMDFFSKQFTTRSGKSVRLQVWDTAGQERFRQLMPSYIREASVAILVFDLSNERSFTNLESWVLFMRRQRGDKTKLVLVGSKSDKERSVEPTAVLQFLIDHEGVPYIETSARTGENIADLFETIANLPFENEEEEEYIRDRSRTIRLSLGGEKAIEEERARSGCSC</sequence>
<dbReference type="NCBIfam" id="TIGR00231">
    <property type="entry name" value="small_GTP"/>
    <property type="match status" value="1"/>
</dbReference>
<dbReference type="InterPro" id="IPR050227">
    <property type="entry name" value="Rab"/>
</dbReference>
<evidence type="ECO:0000313" key="4">
    <source>
        <dbReference type="EMBL" id="GMR54920.1"/>
    </source>
</evidence>
<dbReference type="PANTHER" id="PTHR47977">
    <property type="entry name" value="RAS-RELATED PROTEIN RAB"/>
    <property type="match status" value="1"/>
</dbReference>
<dbReference type="InterPro" id="IPR027417">
    <property type="entry name" value="P-loop_NTPase"/>
</dbReference>
<keyword evidence="2" id="KW-0342">GTP-binding</keyword>
<dbReference type="PROSITE" id="PS51421">
    <property type="entry name" value="RAS"/>
    <property type="match status" value="1"/>
</dbReference>
<protein>
    <submittedName>
        <fullName evidence="4">Uncharacterized protein</fullName>
    </submittedName>
</protein>
<dbReference type="SMART" id="SM00175">
    <property type="entry name" value="RAB"/>
    <property type="match status" value="1"/>
</dbReference>
<dbReference type="InterPro" id="IPR001806">
    <property type="entry name" value="Small_GTPase"/>
</dbReference>
<dbReference type="GO" id="GO:0005525">
    <property type="term" value="F:GTP binding"/>
    <property type="evidence" value="ECO:0007669"/>
    <property type="project" value="UniProtKB-KW"/>
</dbReference>
<dbReference type="PRINTS" id="PR00449">
    <property type="entry name" value="RASTRNSFRMNG"/>
</dbReference>
<dbReference type="PROSITE" id="PS51419">
    <property type="entry name" value="RAB"/>
    <property type="match status" value="1"/>
</dbReference>
<dbReference type="PROSITE" id="PS51417">
    <property type="entry name" value="ARF"/>
    <property type="match status" value="1"/>
</dbReference>
<dbReference type="PROSITE" id="PS51420">
    <property type="entry name" value="RHO"/>
    <property type="match status" value="1"/>
</dbReference>
<dbReference type="Pfam" id="PF00071">
    <property type="entry name" value="Ras"/>
    <property type="match status" value="1"/>
</dbReference>
<evidence type="ECO:0000256" key="3">
    <source>
        <dbReference type="SAM" id="MobiDB-lite"/>
    </source>
</evidence>
<reference evidence="5" key="1">
    <citation type="submission" date="2022-10" db="EMBL/GenBank/DDBJ databases">
        <title>Genome assembly of Pristionchus species.</title>
        <authorList>
            <person name="Yoshida K."/>
            <person name="Sommer R.J."/>
        </authorList>
    </citation>
    <scope>NUCLEOTIDE SEQUENCE [LARGE SCALE GENOMIC DNA]</scope>
    <source>
        <strain evidence="5">RS5460</strain>
    </source>
</reference>
<keyword evidence="5" id="KW-1185">Reference proteome</keyword>
<comment type="caution">
    <text evidence="4">The sequence shown here is derived from an EMBL/GenBank/DDBJ whole genome shotgun (WGS) entry which is preliminary data.</text>
</comment>
<feature type="non-terminal residue" evidence="4">
    <location>
        <position position="1"/>
    </location>
</feature>
<dbReference type="CDD" id="cd00154">
    <property type="entry name" value="Rab"/>
    <property type="match status" value="1"/>
</dbReference>
<dbReference type="GO" id="GO:0003924">
    <property type="term" value="F:GTPase activity"/>
    <property type="evidence" value="ECO:0007669"/>
    <property type="project" value="InterPro"/>
</dbReference>
<dbReference type="FunFam" id="3.40.50.300:FF:001586">
    <property type="entry name" value="Small GTP-binding protein, putative"/>
    <property type="match status" value="1"/>
</dbReference>
<dbReference type="SMART" id="SM00173">
    <property type="entry name" value="RAS"/>
    <property type="match status" value="1"/>
</dbReference>
<dbReference type="Gene3D" id="3.40.50.300">
    <property type="entry name" value="P-loop containing nucleotide triphosphate hydrolases"/>
    <property type="match status" value="1"/>
</dbReference>
<feature type="compositionally biased region" description="Basic and acidic residues" evidence="3">
    <location>
        <begin position="1"/>
        <end position="18"/>
    </location>
</feature>
<dbReference type="InterPro" id="IPR005225">
    <property type="entry name" value="Small_GTP-bd"/>
</dbReference>
<gene>
    <name evidence="4" type="ORF">PMAYCL1PPCAC_25115</name>
</gene>
<organism evidence="4 5">
    <name type="scientific">Pristionchus mayeri</name>
    <dbReference type="NCBI Taxonomy" id="1317129"/>
    <lineage>
        <taxon>Eukaryota</taxon>
        <taxon>Metazoa</taxon>
        <taxon>Ecdysozoa</taxon>
        <taxon>Nematoda</taxon>
        <taxon>Chromadorea</taxon>
        <taxon>Rhabditida</taxon>
        <taxon>Rhabditina</taxon>
        <taxon>Diplogasteromorpha</taxon>
        <taxon>Diplogasteroidea</taxon>
        <taxon>Neodiplogasteridae</taxon>
        <taxon>Pristionchus</taxon>
    </lineage>
</organism>
<accession>A0AAN5D2K9</accession>
<dbReference type="SMART" id="SM00174">
    <property type="entry name" value="RHO"/>
    <property type="match status" value="1"/>
</dbReference>
<dbReference type="EMBL" id="BTRK01000005">
    <property type="protein sequence ID" value="GMR54920.1"/>
    <property type="molecule type" value="Genomic_DNA"/>
</dbReference>
<evidence type="ECO:0000256" key="2">
    <source>
        <dbReference type="ARBA" id="ARBA00023134"/>
    </source>
</evidence>
<proteinExistence type="predicted"/>
<name>A0AAN5D2K9_9BILA</name>
<keyword evidence="1" id="KW-0547">Nucleotide-binding</keyword>
<dbReference type="SMART" id="SM00176">
    <property type="entry name" value="RAN"/>
    <property type="match status" value="1"/>
</dbReference>
<evidence type="ECO:0000313" key="5">
    <source>
        <dbReference type="Proteomes" id="UP001328107"/>
    </source>
</evidence>
<dbReference type="SUPFAM" id="SSF52540">
    <property type="entry name" value="P-loop containing nucleoside triphosphate hydrolases"/>
    <property type="match status" value="1"/>
</dbReference>
<feature type="region of interest" description="Disordered" evidence="3">
    <location>
        <begin position="1"/>
        <end position="30"/>
    </location>
</feature>
<evidence type="ECO:0000256" key="1">
    <source>
        <dbReference type="ARBA" id="ARBA00022741"/>
    </source>
</evidence>